<dbReference type="EMBL" id="CP118108">
    <property type="protein sequence ID" value="WDI02745.1"/>
    <property type="molecule type" value="Genomic_DNA"/>
</dbReference>
<organism evidence="1 3">
    <name type="scientific">Paenibacillus urinalis</name>
    <dbReference type="NCBI Taxonomy" id="521520"/>
    <lineage>
        <taxon>Bacteria</taxon>
        <taxon>Bacillati</taxon>
        <taxon>Bacillota</taxon>
        <taxon>Bacilli</taxon>
        <taxon>Bacillales</taxon>
        <taxon>Paenibacillaceae</taxon>
        <taxon>Paenibacillus</taxon>
    </lineage>
</organism>
<evidence type="ECO:0000313" key="1">
    <source>
        <dbReference type="EMBL" id="WDH83000.1"/>
    </source>
</evidence>
<dbReference type="Proteomes" id="UP001221519">
    <property type="component" value="Chromosome"/>
</dbReference>
<evidence type="ECO:0000313" key="4">
    <source>
        <dbReference type="Proteomes" id="UP001221519"/>
    </source>
</evidence>
<evidence type="ECO:0000313" key="3">
    <source>
        <dbReference type="Proteomes" id="UP001220962"/>
    </source>
</evidence>
<evidence type="ECO:0000313" key="2">
    <source>
        <dbReference type="EMBL" id="WDI02745.1"/>
    </source>
</evidence>
<keyword evidence="4" id="KW-1185">Reference proteome</keyword>
<dbReference type="RefSeq" id="WP_193746018.1">
    <property type="nucleotide sequence ID" value="NZ_CP118101.1"/>
</dbReference>
<dbReference type="EMBL" id="CP118101">
    <property type="protein sequence ID" value="WDH83000.1"/>
    <property type="molecule type" value="Genomic_DNA"/>
</dbReference>
<name>A0AAX3MZH5_9BACL</name>
<protein>
    <submittedName>
        <fullName evidence="1">Uncharacterized protein</fullName>
    </submittedName>
</protein>
<dbReference type="AlphaFoldDB" id="A0AAX3MZH5"/>
<reference evidence="1 4" key="1">
    <citation type="submission" date="2023-02" db="EMBL/GenBank/DDBJ databases">
        <title>Pathogen: clinical or host-associated sample.</title>
        <authorList>
            <person name="Hergert J."/>
            <person name="Casey R."/>
            <person name="Wagner J."/>
            <person name="Young E.L."/>
            <person name="Oakeson K.F."/>
        </authorList>
    </citation>
    <scope>NUCLEOTIDE SEQUENCE</scope>
    <source>
        <strain evidence="2 4">2022CK-00829</strain>
        <strain evidence="1">2022CK-00830</strain>
    </source>
</reference>
<accession>A0AAX3MZH5</accession>
<dbReference type="Proteomes" id="UP001220962">
    <property type="component" value="Chromosome"/>
</dbReference>
<gene>
    <name evidence="1" type="ORF">PUW23_01785</name>
    <name evidence="2" type="ORF">PUW25_01790</name>
</gene>
<proteinExistence type="predicted"/>
<sequence>MQRLTKMMSSAFNNVPSFLMIADPDTVEEKNILPQPFIPSILGSRNPRLAKRYGGIYG</sequence>